<name>A0AAD1RTK8_PELCU</name>
<evidence type="ECO:0000313" key="5">
    <source>
        <dbReference type="EMBL" id="CAH2277918.1"/>
    </source>
</evidence>
<gene>
    <name evidence="5" type="ORF">PECUL_23A060941</name>
</gene>
<keyword evidence="2" id="KW-1133">Transmembrane helix</keyword>
<reference evidence="5" key="1">
    <citation type="submission" date="2022-03" db="EMBL/GenBank/DDBJ databases">
        <authorList>
            <person name="Alioto T."/>
            <person name="Alioto T."/>
            <person name="Gomez Garrido J."/>
        </authorList>
    </citation>
    <scope>NUCLEOTIDE SEQUENCE</scope>
</reference>
<evidence type="ECO:0000256" key="3">
    <source>
        <dbReference type="SAM" id="SignalP"/>
    </source>
</evidence>
<feature type="compositionally biased region" description="Acidic residues" evidence="1">
    <location>
        <begin position="231"/>
        <end position="247"/>
    </location>
</feature>
<dbReference type="PANTHER" id="PTHR21723">
    <property type="entry name" value="RESISTANCE TO INHIBITORS OF CHOLINESTERASE PROTEIN 3 RIC3"/>
    <property type="match status" value="1"/>
</dbReference>
<evidence type="ECO:0000259" key="4">
    <source>
        <dbReference type="Pfam" id="PF15361"/>
    </source>
</evidence>
<organism evidence="5 6">
    <name type="scientific">Pelobates cultripes</name>
    <name type="common">Western spadefoot toad</name>
    <dbReference type="NCBI Taxonomy" id="61616"/>
    <lineage>
        <taxon>Eukaryota</taxon>
        <taxon>Metazoa</taxon>
        <taxon>Chordata</taxon>
        <taxon>Craniata</taxon>
        <taxon>Vertebrata</taxon>
        <taxon>Euteleostomi</taxon>
        <taxon>Amphibia</taxon>
        <taxon>Batrachia</taxon>
        <taxon>Anura</taxon>
        <taxon>Pelobatoidea</taxon>
        <taxon>Pelobatidae</taxon>
        <taxon>Pelobates</taxon>
    </lineage>
</organism>
<feature type="domain" description="Resistance to inhibitors of cholinesterase protein 3 N-terminal" evidence="4">
    <location>
        <begin position="17"/>
        <end position="162"/>
    </location>
</feature>
<evidence type="ECO:0000313" key="6">
    <source>
        <dbReference type="Proteomes" id="UP001295444"/>
    </source>
</evidence>
<dbReference type="GO" id="GO:0007271">
    <property type="term" value="P:synaptic transmission, cholinergic"/>
    <property type="evidence" value="ECO:0007669"/>
    <property type="project" value="TreeGrafter"/>
</dbReference>
<protein>
    <submittedName>
        <fullName evidence="5">Coiled-coil domain-containing 107</fullName>
    </submittedName>
</protein>
<sequence>MALSFSQQMMLSVSLALFACVMLPRLFGGKGDVNMKADPRKMVPVNSRPPREMHDQGPMQIERPDTKLYPDIKHLKHAMEKEMKAEKMNSSGRSFAFTLMPLYTIGVAVFAAYKFTKIKTKEKNQSQSEKEADKKSKETETQLLQLEQHLSQTEQMLNSLLTQLDPLSNCVNTLASGQRDDIMNQLQSIRQLMKKSGMDRTSLDNKTCEDALEDLILSFNEQEKDLYERVDEEEEEEEEEENDEQSLDPEGTSLMQYDISEPSNLNTAVDSSELEGHDEFDIIPGQESSVLRKRNKKE</sequence>
<dbReference type="GO" id="GO:0034394">
    <property type="term" value="P:protein localization to cell surface"/>
    <property type="evidence" value="ECO:0007669"/>
    <property type="project" value="TreeGrafter"/>
</dbReference>
<dbReference type="Proteomes" id="UP001295444">
    <property type="component" value="Chromosome 03"/>
</dbReference>
<keyword evidence="2" id="KW-0812">Transmembrane</keyword>
<feature type="region of interest" description="Disordered" evidence="1">
    <location>
        <begin position="121"/>
        <end position="140"/>
    </location>
</feature>
<accession>A0AAD1RTK8</accession>
<feature type="chain" id="PRO_5042019343" evidence="3">
    <location>
        <begin position="29"/>
        <end position="298"/>
    </location>
</feature>
<keyword evidence="3" id="KW-0732">Signal</keyword>
<feature type="transmembrane region" description="Helical" evidence="2">
    <location>
        <begin position="94"/>
        <end position="113"/>
    </location>
</feature>
<proteinExistence type="predicted"/>
<dbReference type="GO" id="GO:0043005">
    <property type="term" value="C:neuron projection"/>
    <property type="evidence" value="ECO:0007669"/>
    <property type="project" value="TreeGrafter"/>
</dbReference>
<feature type="region of interest" description="Disordered" evidence="1">
    <location>
        <begin position="38"/>
        <end position="63"/>
    </location>
</feature>
<feature type="signal peptide" evidence="3">
    <location>
        <begin position="1"/>
        <end position="28"/>
    </location>
</feature>
<dbReference type="GO" id="GO:0045202">
    <property type="term" value="C:synapse"/>
    <property type="evidence" value="ECO:0007669"/>
    <property type="project" value="GOC"/>
</dbReference>
<dbReference type="PANTHER" id="PTHR21723:SF2">
    <property type="entry name" value="RESISTANCE TO INHIBITORS OF CHOLINESTERASE PROTEIN 3 N-TERMINAL DOMAIN-CONTAINING PROTEIN"/>
    <property type="match status" value="1"/>
</dbReference>
<dbReference type="GO" id="GO:0043025">
    <property type="term" value="C:neuronal cell body"/>
    <property type="evidence" value="ECO:0007669"/>
    <property type="project" value="TreeGrafter"/>
</dbReference>
<dbReference type="AlphaFoldDB" id="A0AAD1RTK8"/>
<dbReference type="EMBL" id="OW240914">
    <property type="protein sequence ID" value="CAH2277918.1"/>
    <property type="molecule type" value="Genomic_DNA"/>
</dbReference>
<keyword evidence="6" id="KW-1185">Reference proteome</keyword>
<feature type="region of interest" description="Disordered" evidence="1">
    <location>
        <begin position="231"/>
        <end position="298"/>
    </location>
</feature>
<evidence type="ECO:0000256" key="1">
    <source>
        <dbReference type="SAM" id="MobiDB-lite"/>
    </source>
</evidence>
<dbReference type="InterPro" id="IPR026160">
    <property type="entry name" value="Ric3"/>
</dbReference>
<evidence type="ECO:0000256" key="2">
    <source>
        <dbReference type="SAM" id="Phobius"/>
    </source>
</evidence>
<keyword evidence="2" id="KW-0472">Membrane</keyword>
<dbReference type="Pfam" id="PF15361">
    <property type="entry name" value="RIC3"/>
    <property type="match status" value="1"/>
</dbReference>
<dbReference type="InterPro" id="IPR032763">
    <property type="entry name" value="RIC3_N"/>
</dbReference>
<feature type="compositionally biased region" description="Polar residues" evidence="1">
    <location>
        <begin position="261"/>
        <end position="270"/>
    </location>
</feature>